<protein>
    <recommendedName>
        <fullName evidence="12">Carotenoid-cleaving dioxygenase, mitochondrial</fullName>
        <ecNumber evidence="11">1.13.11.71</ecNumber>
    </recommendedName>
</protein>
<comment type="catalytic activity">
    <reaction evidence="17">
        <text>all-trans-10'-apo-beta-carotenal + O2 = beta-ionone + 4,9-dimethyldodeca-2,4,6,8,10-pentaenedial</text>
        <dbReference type="Rhea" id="RHEA:68452"/>
        <dbReference type="ChEBI" id="CHEBI:15379"/>
        <dbReference type="ChEBI" id="CHEBI:32325"/>
        <dbReference type="ChEBI" id="CHEBI:53153"/>
        <dbReference type="ChEBI" id="CHEBI:53171"/>
    </reaction>
    <physiologicalReaction direction="left-to-right" evidence="17">
        <dbReference type="Rhea" id="RHEA:68453"/>
    </physiologicalReaction>
</comment>
<comment type="catalytic activity">
    <reaction evidence="15">
        <text>5-cis-lycopene + O2 = 5-cis-10'-apo-lycopenal + (3E,5E)-6,10-dimethylundeca-3,5,9-trien-2-one</text>
        <dbReference type="Rhea" id="RHEA:68444"/>
        <dbReference type="ChEBI" id="CHEBI:15379"/>
        <dbReference type="ChEBI" id="CHEBI:67207"/>
        <dbReference type="ChEBI" id="CHEBI:177905"/>
        <dbReference type="ChEBI" id="CHEBI:177906"/>
    </reaction>
    <physiologicalReaction direction="left-to-right" evidence="15">
        <dbReference type="Rhea" id="RHEA:68445"/>
    </physiologicalReaction>
</comment>
<evidence type="ECO:0000256" key="13">
    <source>
        <dbReference type="ARBA" id="ARBA00045336"/>
    </source>
</evidence>
<comment type="catalytic activity">
    <reaction evidence="19">
        <text>lutein + O2 = (3R,6R)-3-hydroxy-10'-apo-alpha-carotenal + (3R)-hydroxy-beta-ionone</text>
        <dbReference type="Rhea" id="RHEA:68432"/>
        <dbReference type="ChEBI" id="CHEBI:15379"/>
        <dbReference type="ChEBI" id="CHEBI:28838"/>
        <dbReference type="ChEBI" id="CHEBI:53173"/>
        <dbReference type="ChEBI" id="CHEBI:177903"/>
    </reaction>
    <physiologicalReaction direction="left-to-right" evidence="19">
        <dbReference type="Rhea" id="RHEA:68433"/>
    </physiologicalReaction>
</comment>
<evidence type="ECO:0000256" key="14">
    <source>
        <dbReference type="ARBA" id="ARBA00047577"/>
    </source>
</evidence>
<reference evidence="24" key="1">
    <citation type="submission" date="2022-03" db="EMBL/GenBank/DDBJ databases">
        <authorList>
            <person name="Martin C."/>
        </authorList>
    </citation>
    <scope>NUCLEOTIDE SEQUENCE</scope>
</reference>
<dbReference type="EC" id="1.13.11.71" evidence="11"/>
<evidence type="ECO:0000313" key="25">
    <source>
        <dbReference type="Proteomes" id="UP000749559"/>
    </source>
</evidence>
<dbReference type="GO" id="GO:0003834">
    <property type="term" value="F:beta-carotene 15,15'-dioxygenase activity"/>
    <property type="evidence" value="ECO:0007669"/>
    <property type="project" value="TreeGrafter"/>
</dbReference>
<keyword evidence="5" id="KW-0560">Oxidoreductase</keyword>
<evidence type="ECO:0000256" key="5">
    <source>
        <dbReference type="ARBA" id="ARBA00023002"/>
    </source>
</evidence>
<dbReference type="PANTHER" id="PTHR10543">
    <property type="entry name" value="BETA-CAROTENE DIOXYGENASE"/>
    <property type="match status" value="1"/>
</dbReference>
<comment type="function">
    <text evidence="13">Broad specificity mitochondrial dioxygenase that mediates the asymmetric oxidative cleavage of carotenoids. Cleaves carotenes (pure hydrocarbon carotenoids) such as all-trans-beta-carotene and lycopene as well as xanthophylls (oxygenated carotenoids) such as zeaxanthin, lutein and beta-cryptoxanthin at both the 9,10 and the 9',10' carbon-carbon double bond. Through its function in carotenoids metabolism regulates oxidative stress and the production of important signaling molecules.</text>
</comment>
<evidence type="ECO:0000256" key="1">
    <source>
        <dbReference type="ARBA" id="ARBA00004173"/>
    </source>
</evidence>
<evidence type="ECO:0000256" key="10">
    <source>
        <dbReference type="ARBA" id="ARBA00036274"/>
    </source>
</evidence>
<evidence type="ECO:0000256" key="3">
    <source>
        <dbReference type="ARBA" id="ARBA00022723"/>
    </source>
</evidence>
<comment type="cofactor">
    <cofactor evidence="23">
        <name>Fe(2+)</name>
        <dbReference type="ChEBI" id="CHEBI:29033"/>
    </cofactor>
    <text evidence="23">Binds 1 Fe(2+) ion per subunit.</text>
</comment>
<evidence type="ECO:0000256" key="9">
    <source>
        <dbReference type="ARBA" id="ARBA00035797"/>
    </source>
</evidence>
<evidence type="ECO:0000256" key="19">
    <source>
        <dbReference type="ARBA" id="ARBA00048862"/>
    </source>
</evidence>
<evidence type="ECO:0000313" key="24">
    <source>
        <dbReference type="EMBL" id="CAH1775276.1"/>
    </source>
</evidence>
<evidence type="ECO:0000256" key="4">
    <source>
        <dbReference type="ARBA" id="ARBA00022964"/>
    </source>
</evidence>
<evidence type="ECO:0000256" key="21">
    <source>
        <dbReference type="ARBA" id="ARBA00049190"/>
    </source>
</evidence>
<dbReference type="GO" id="GO:0042574">
    <property type="term" value="P:retinal metabolic process"/>
    <property type="evidence" value="ECO:0007669"/>
    <property type="project" value="TreeGrafter"/>
</dbReference>
<comment type="similarity">
    <text evidence="2">Belongs to the carotenoid oxygenase family.</text>
</comment>
<dbReference type="GO" id="GO:0016121">
    <property type="term" value="P:carotene catabolic process"/>
    <property type="evidence" value="ECO:0007669"/>
    <property type="project" value="TreeGrafter"/>
</dbReference>
<organism evidence="24 25">
    <name type="scientific">Owenia fusiformis</name>
    <name type="common">Polychaete worm</name>
    <dbReference type="NCBI Taxonomy" id="6347"/>
    <lineage>
        <taxon>Eukaryota</taxon>
        <taxon>Metazoa</taxon>
        <taxon>Spiralia</taxon>
        <taxon>Lophotrochozoa</taxon>
        <taxon>Annelida</taxon>
        <taxon>Polychaeta</taxon>
        <taxon>Sedentaria</taxon>
        <taxon>Canalipalpata</taxon>
        <taxon>Sabellida</taxon>
        <taxon>Oweniida</taxon>
        <taxon>Oweniidae</taxon>
        <taxon>Owenia</taxon>
    </lineage>
</organism>
<dbReference type="GO" id="GO:0010436">
    <property type="term" value="F:carotenoid dioxygenase activity"/>
    <property type="evidence" value="ECO:0007669"/>
    <property type="project" value="TreeGrafter"/>
</dbReference>
<keyword evidence="4" id="KW-0223">Dioxygenase</keyword>
<evidence type="ECO:0000256" key="11">
    <source>
        <dbReference type="ARBA" id="ARBA00038847"/>
    </source>
</evidence>
<keyword evidence="7" id="KW-0443">Lipid metabolism</keyword>
<evidence type="ECO:0000256" key="2">
    <source>
        <dbReference type="ARBA" id="ARBA00006787"/>
    </source>
</evidence>
<dbReference type="EMBL" id="CAIIXF020000001">
    <property type="protein sequence ID" value="CAH1775276.1"/>
    <property type="molecule type" value="Genomic_DNA"/>
</dbReference>
<gene>
    <name evidence="24" type="ORF">OFUS_LOCUS2602</name>
</gene>
<comment type="catalytic activity">
    <reaction evidence="22">
        <text>13-cis-lycopene + O2 = 13-cis-10'-apo-lycopenal + (3E,5E)-6,10-dimethylundeca-3,5,9-trien-2-one</text>
        <dbReference type="Rhea" id="RHEA:68448"/>
        <dbReference type="ChEBI" id="CHEBI:15379"/>
        <dbReference type="ChEBI" id="CHEBI:67207"/>
        <dbReference type="ChEBI" id="CHEBI:177907"/>
        <dbReference type="ChEBI" id="CHEBI:177908"/>
    </reaction>
    <physiologicalReaction direction="left-to-right" evidence="22">
        <dbReference type="Rhea" id="RHEA:68449"/>
    </physiologicalReaction>
</comment>
<evidence type="ECO:0000256" key="7">
    <source>
        <dbReference type="ARBA" id="ARBA00023098"/>
    </source>
</evidence>
<evidence type="ECO:0000256" key="22">
    <source>
        <dbReference type="ARBA" id="ARBA00049207"/>
    </source>
</evidence>
<feature type="binding site" evidence="23">
    <location>
        <position position="316"/>
    </location>
    <ligand>
        <name>Fe cation</name>
        <dbReference type="ChEBI" id="CHEBI:24875"/>
        <note>catalytic</note>
    </ligand>
</feature>
<evidence type="ECO:0000256" key="8">
    <source>
        <dbReference type="ARBA" id="ARBA00023128"/>
    </source>
</evidence>
<evidence type="ECO:0000256" key="16">
    <source>
        <dbReference type="ARBA" id="ARBA00047865"/>
    </source>
</evidence>
<feature type="binding site" evidence="23">
    <location>
        <position position="540"/>
    </location>
    <ligand>
        <name>Fe cation</name>
        <dbReference type="ChEBI" id="CHEBI:24875"/>
        <note>catalytic</note>
    </ligand>
</feature>
<keyword evidence="6 23" id="KW-0408">Iron</keyword>
<feature type="binding site" evidence="23">
    <location>
        <position position="188"/>
    </location>
    <ligand>
        <name>Fe cation</name>
        <dbReference type="ChEBI" id="CHEBI:24875"/>
        <note>catalytic</note>
    </ligand>
</feature>
<sequence length="544" mass="61328">MPSTKSAEKNDEKYGDFAGFFSTVDEHTTSIVAAVTGTIPSWIKGGFLRNGPGKFEAGKDKYNHWFDGLALMHRFDFDNGVVKYHSKFLRSDSYVQALEQNRIVISEFGTAATPDPCKTVFQRFVSHFKPSPEEKASDNNIVSITRIGDGVYAANDTVILRRIDHNSLDTMERVDMSKLVTIHTSTAHPHIMPDGTYYNIGINFKAGCYHVIEIAPDSKKDDPVEGAKILHTIPMESRMHPAYFHSFNMSANYIIFHEQPLRFSMFKVMTWKLFKSGVDTMMSFHKNLKSNFHVCDKRTGTVLPLKFVSEPFVHFHVINSYEESGHLIIDLCGAGDSSGFDTLYLAYLKGIKVDDEESYKNSKLSKAQRSWPIRFVIPLDVTKESPKNTNLITLTGTTATAMLKKDGNVYLTCESLIPEDLRSKTCGMDFPQINYNFYNGKPYRYCYFTGFPEFVIPPDKLVKLDVKTKTAQIWQEDECYPSEPMFVPAPNATREDEGVVLSVVISPNKDKSTFVLVLDGESFKEVGRASIPCDIPLGIHGTFI</sequence>
<dbReference type="AlphaFoldDB" id="A0A8S4N1T0"/>
<name>A0A8S4N1T0_OWEFU</name>
<evidence type="ECO:0000256" key="15">
    <source>
        <dbReference type="ARBA" id="ARBA00047747"/>
    </source>
</evidence>
<comment type="caution">
    <text evidence="24">The sequence shown here is derived from an EMBL/GenBank/DDBJ whole genome shotgun (WGS) entry which is preliminary data.</text>
</comment>
<comment type="catalytic activity">
    <reaction evidence="14">
        <text>(3R)-3-hydroxy-10'-apo-beta-carotenal + O2 = 4,9-dimethyldodeca-2,4,6,8,10-pentaenedial + (3R)-hydroxy-beta-ionone</text>
        <dbReference type="Rhea" id="RHEA:68424"/>
        <dbReference type="ChEBI" id="CHEBI:15379"/>
        <dbReference type="ChEBI" id="CHEBI:53171"/>
        <dbReference type="ChEBI" id="CHEBI:53173"/>
        <dbReference type="ChEBI" id="CHEBI:177902"/>
    </reaction>
    <physiologicalReaction direction="left-to-right" evidence="14">
        <dbReference type="Rhea" id="RHEA:68425"/>
    </physiologicalReaction>
</comment>
<evidence type="ECO:0000256" key="6">
    <source>
        <dbReference type="ARBA" id="ARBA00023004"/>
    </source>
</evidence>
<evidence type="ECO:0000256" key="17">
    <source>
        <dbReference type="ARBA" id="ARBA00048043"/>
    </source>
</evidence>
<evidence type="ECO:0000256" key="12">
    <source>
        <dbReference type="ARBA" id="ARBA00040536"/>
    </source>
</evidence>
<dbReference type="InterPro" id="IPR004294">
    <property type="entry name" value="Carotenoid_Oase"/>
</dbReference>
<dbReference type="OrthoDB" id="407010at2759"/>
<dbReference type="Pfam" id="PF03055">
    <property type="entry name" value="RPE65"/>
    <property type="match status" value="1"/>
</dbReference>
<keyword evidence="25" id="KW-1185">Reference proteome</keyword>
<feature type="binding site" evidence="23">
    <location>
        <position position="245"/>
    </location>
    <ligand>
        <name>Fe cation</name>
        <dbReference type="ChEBI" id="CHEBI:24875"/>
        <note>catalytic</note>
    </ligand>
</feature>
<evidence type="ECO:0000256" key="18">
    <source>
        <dbReference type="ARBA" id="ARBA00048381"/>
    </source>
</evidence>
<evidence type="ECO:0000256" key="20">
    <source>
        <dbReference type="ARBA" id="ARBA00049156"/>
    </source>
</evidence>
<accession>A0A8S4N1T0</accession>
<comment type="catalytic activity">
    <reaction evidence="20">
        <text>all-trans-beta-carotene + O2 = beta-ionone + all-trans-10'-apo-beta-carotenal</text>
        <dbReference type="Rhea" id="RHEA:26389"/>
        <dbReference type="ChEBI" id="CHEBI:15379"/>
        <dbReference type="ChEBI" id="CHEBI:17579"/>
        <dbReference type="ChEBI" id="CHEBI:32325"/>
        <dbReference type="ChEBI" id="CHEBI:53153"/>
        <dbReference type="EC" id="1.13.11.71"/>
    </reaction>
    <physiologicalReaction direction="left-to-right" evidence="20">
        <dbReference type="Rhea" id="RHEA:26390"/>
    </physiologicalReaction>
</comment>
<dbReference type="GO" id="GO:0005739">
    <property type="term" value="C:mitochondrion"/>
    <property type="evidence" value="ECO:0007669"/>
    <property type="project" value="UniProtKB-SubCell"/>
</dbReference>
<keyword evidence="8" id="KW-0496">Mitochondrion</keyword>
<keyword evidence="3 23" id="KW-0479">Metal-binding</keyword>
<comment type="catalytic activity">
    <reaction evidence="10">
        <text>(3R,6R)-3-hydroxy-10'-apo-alpha-carotenal + O2 = (3R,6R)-hydroxy-alpha-ionone + 4,9-dimethyldodeca-2,4,6,8,10-pentaenedial</text>
        <dbReference type="Rhea" id="RHEA:68436"/>
        <dbReference type="ChEBI" id="CHEBI:15379"/>
        <dbReference type="ChEBI" id="CHEBI:53171"/>
        <dbReference type="ChEBI" id="CHEBI:177903"/>
        <dbReference type="ChEBI" id="CHEBI:177904"/>
    </reaction>
    <physiologicalReaction direction="left-to-right" evidence="10">
        <dbReference type="Rhea" id="RHEA:68437"/>
    </physiologicalReaction>
</comment>
<comment type="catalytic activity">
    <reaction evidence="21">
        <text>beta-cryptoxanthin + O2 = all-trans-10'-apo-beta-carotenal + (3R)-hydroxy-beta-ionone</text>
        <dbReference type="Rhea" id="RHEA:68440"/>
        <dbReference type="ChEBI" id="CHEBI:10362"/>
        <dbReference type="ChEBI" id="CHEBI:15379"/>
        <dbReference type="ChEBI" id="CHEBI:53153"/>
        <dbReference type="ChEBI" id="CHEBI:53173"/>
    </reaction>
    <physiologicalReaction direction="left-to-right" evidence="21">
        <dbReference type="Rhea" id="RHEA:68441"/>
    </physiologicalReaction>
</comment>
<comment type="subcellular location">
    <subcellularLocation>
        <location evidence="1">Mitochondrion</location>
    </subcellularLocation>
</comment>
<proteinExistence type="inferred from homology"/>
<comment type="catalytic activity">
    <reaction evidence="18">
        <text>all-trans-zeaxanthin + 2 O2 = 4,9-dimethyldodeca-2,4,6,8,10-pentaenedial + 2 (3R)-hydroxy-beta-ionone</text>
        <dbReference type="Rhea" id="RHEA:26393"/>
        <dbReference type="ChEBI" id="CHEBI:15379"/>
        <dbReference type="ChEBI" id="CHEBI:27547"/>
        <dbReference type="ChEBI" id="CHEBI:53171"/>
        <dbReference type="ChEBI" id="CHEBI:53173"/>
    </reaction>
    <physiologicalReaction direction="left-to-right" evidence="18">
        <dbReference type="Rhea" id="RHEA:26394"/>
    </physiologicalReaction>
</comment>
<evidence type="ECO:0000256" key="23">
    <source>
        <dbReference type="PIRSR" id="PIRSR604294-1"/>
    </source>
</evidence>
<dbReference type="GO" id="GO:0102076">
    <property type="term" value="F:beta,beta-carotene-9',10'-cleaving oxygenase activity"/>
    <property type="evidence" value="ECO:0007669"/>
    <property type="project" value="UniProtKB-EC"/>
</dbReference>
<dbReference type="PANTHER" id="PTHR10543:SF122">
    <property type="entry name" value="CAROTENOID-CLEAVING DIOXYGENASE, MITOCHONDRIAL"/>
    <property type="match status" value="1"/>
</dbReference>
<dbReference type="Proteomes" id="UP000749559">
    <property type="component" value="Unassembled WGS sequence"/>
</dbReference>
<comment type="catalytic activity">
    <reaction evidence="16">
        <text>lutein + O2 = (3R,6R)-hydroxy-alpha-ionone + (3R)-3-hydroxy-10'-apo-beta-carotenal</text>
        <dbReference type="Rhea" id="RHEA:68428"/>
        <dbReference type="ChEBI" id="CHEBI:15379"/>
        <dbReference type="ChEBI" id="CHEBI:28838"/>
        <dbReference type="ChEBI" id="CHEBI:177902"/>
        <dbReference type="ChEBI" id="CHEBI:177904"/>
    </reaction>
    <physiologicalReaction direction="left-to-right" evidence="16">
        <dbReference type="Rhea" id="RHEA:68429"/>
    </physiologicalReaction>
</comment>
<comment type="catalytic activity">
    <reaction evidence="9">
        <text>all-trans-zeaxanthin + O2 = (3R)-3-hydroxy-10'-apo-beta-carotenal + (3R)-hydroxy-beta-ionone</text>
        <dbReference type="Rhea" id="RHEA:68104"/>
        <dbReference type="ChEBI" id="CHEBI:15379"/>
        <dbReference type="ChEBI" id="CHEBI:27547"/>
        <dbReference type="ChEBI" id="CHEBI:53173"/>
        <dbReference type="ChEBI" id="CHEBI:177902"/>
    </reaction>
    <physiologicalReaction direction="left-to-right" evidence="9">
        <dbReference type="Rhea" id="RHEA:68105"/>
    </physiologicalReaction>
</comment>
<dbReference type="GO" id="GO:0046872">
    <property type="term" value="F:metal ion binding"/>
    <property type="evidence" value="ECO:0007669"/>
    <property type="project" value="UniProtKB-KW"/>
</dbReference>